<sequence length="168" mass="18314">MMARCSPAARLTIAVSVAALTALALPSNLWRPQLKRLGTLALLIFVFTALGADGVPPVQQERGLPPALEGLPEKVPCNGGYRYVLFHLWFITITRKSVSVAIAASCLTFVALQVGHETPCSSQRWHAHAMLMPRASGLPFKVPVQTRPIPVHLLRPYHAQPQQPIRGT</sequence>
<reference evidence="5 6" key="1">
    <citation type="submission" date="2023-10" db="EMBL/GenBank/DDBJ databases">
        <authorList>
            <person name="Maclean D."/>
            <person name="Macfadyen A."/>
        </authorList>
    </citation>
    <scope>NUCLEOTIDE SEQUENCE [LARGE SCALE GENOMIC DNA]</scope>
</reference>
<evidence type="ECO:0000313" key="6">
    <source>
        <dbReference type="Proteomes" id="UP001314263"/>
    </source>
</evidence>
<protein>
    <submittedName>
        <fullName evidence="5">Uncharacterized protein</fullName>
    </submittedName>
</protein>
<organism evidence="5 6">
    <name type="scientific">Coccomyxa viridis</name>
    <dbReference type="NCBI Taxonomy" id="1274662"/>
    <lineage>
        <taxon>Eukaryota</taxon>
        <taxon>Viridiplantae</taxon>
        <taxon>Chlorophyta</taxon>
        <taxon>core chlorophytes</taxon>
        <taxon>Trebouxiophyceae</taxon>
        <taxon>Trebouxiophyceae incertae sedis</taxon>
        <taxon>Coccomyxaceae</taxon>
        <taxon>Coccomyxa</taxon>
    </lineage>
</organism>
<evidence type="ECO:0000256" key="1">
    <source>
        <dbReference type="ARBA" id="ARBA00004141"/>
    </source>
</evidence>
<gene>
    <name evidence="5" type="ORF">CVIRNUC_003101</name>
</gene>
<dbReference type="PANTHER" id="PTHR33514:SF13">
    <property type="entry name" value="PROTEIN ABCI12, CHLOROPLASTIC"/>
    <property type="match status" value="1"/>
</dbReference>
<proteinExistence type="predicted"/>
<keyword evidence="4" id="KW-0472">Membrane</keyword>
<dbReference type="AlphaFoldDB" id="A0AAV1HXN2"/>
<evidence type="ECO:0000256" key="4">
    <source>
        <dbReference type="ARBA" id="ARBA00023136"/>
    </source>
</evidence>
<dbReference type="GO" id="GO:0009507">
    <property type="term" value="C:chloroplast"/>
    <property type="evidence" value="ECO:0007669"/>
    <property type="project" value="TreeGrafter"/>
</dbReference>
<comment type="subcellular location">
    <subcellularLocation>
        <location evidence="1">Membrane</location>
        <topology evidence="1">Multi-pass membrane protein</topology>
    </subcellularLocation>
</comment>
<evidence type="ECO:0000256" key="3">
    <source>
        <dbReference type="ARBA" id="ARBA00022989"/>
    </source>
</evidence>
<name>A0AAV1HXN2_9CHLO</name>
<dbReference type="EMBL" id="CAUYUE010000004">
    <property type="protein sequence ID" value="CAK0763869.1"/>
    <property type="molecule type" value="Genomic_DNA"/>
</dbReference>
<comment type="caution">
    <text evidence="5">The sequence shown here is derived from an EMBL/GenBank/DDBJ whole genome shotgun (WGS) entry which is preliminary data.</text>
</comment>
<dbReference type="PANTHER" id="PTHR33514">
    <property type="entry name" value="PROTEIN ABCI12, CHLOROPLASTIC"/>
    <property type="match status" value="1"/>
</dbReference>
<keyword evidence="6" id="KW-1185">Reference proteome</keyword>
<evidence type="ECO:0000256" key="2">
    <source>
        <dbReference type="ARBA" id="ARBA00022692"/>
    </source>
</evidence>
<dbReference type="Proteomes" id="UP001314263">
    <property type="component" value="Unassembled WGS sequence"/>
</dbReference>
<keyword evidence="2" id="KW-0812">Transmembrane</keyword>
<accession>A0AAV1HXN2</accession>
<dbReference type="GO" id="GO:0016020">
    <property type="term" value="C:membrane"/>
    <property type="evidence" value="ECO:0007669"/>
    <property type="project" value="UniProtKB-SubCell"/>
</dbReference>
<keyword evidence="3" id="KW-1133">Transmembrane helix</keyword>
<evidence type="ECO:0000313" key="5">
    <source>
        <dbReference type="EMBL" id="CAK0763869.1"/>
    </source>
</evidence>